<dbReference type="OrthoDB" id="422574at2759"/>
<dbReference type="InterPro" id="IPR040079">
    <property type="entry name" value="Glutathione_S-Trfase"/>
</dbReference>
<name>A0A9P4VRT5_9PEZI</name>
<dbReference type="InterPro" id="IPR010987">
    <property type="entry name" value="Glutathione-S-Trfase_C-like"/>
</dbReference>
<dbReference type="PROSITE" id="PS50405">
    <property type="entry name" value="GST_CTER"/>
    <property type="match status" value="1"/>
</dbReference>
<evidence type="ECO:0000256" key="2">
    <source>
        <dbReference type="ARBA" id="ARBA00012452"/>
    </source>
</evidence>
<dbReference type="SUPFAM" id="SSF52833">
    <property type="entry name" value="Thioredoxin-like"/>
    <property type="match status" value="1"/>
</dbReference>
<organism evidence="7 8">
    <name type="scientific">Patellaria atrata CBS 101060</name>
    <dbReference type="NCBI Taxonomy" id="1346257"/>
    <lineage>
        <taxon>Eukaryota</taxon>
        <taxon>Fungi</taxon>
        <taxon>Dikarya</taxon>
        <taxon>Ascomycota</taxon>
        <taxon>Pezizomycotina</taxon>
        <taxon>Dothideomycetes</taxon>
        <taxon>Dothideomycetes incertae sedis</taxon>
        <taxon>Patellariales</taxon>
        <taxon>Patellariaceae</taxon>
        <taxon>Patellaria</taxon>
    </lineage>
</organism>
<dbReference type="CDD" id="cd10293">
    <property type="entry name" value="GST_C_Ure2p"/>
    <property type="match status" value="1"/>
</dbReference>
<proteinExistence type="inferred from homology"/>
<dbReference type="InterPro" id="IPR004045">
    <property type="entry name" value="Glutathione_S-Trfase_N"/>
</dbReference>
<dbReference type="Pfam" id="PF13409">
    <property type="entry name" value="GST_N_2"/>
    <property type="match status" value="1"/>
</dbReference>
<dbReference type="Gene3D" id="1.20.1050.10">
    <property type="match status" value="1"/>
</dbReference>
<accession>A0A9P4VRT5</accession>
<sequence>MTKPIRVHMCPPGPNPWKVVIILEELGIPYEIHSFKFDAVKEKPFTDLNPNGRVPAIEDPNTNIVLWESGAIIQYLVEEYDTQKALTYEALKEKHQLTQWLMFQVSGQGPYFGQASWFNVLHAEKIPSAIERYNNEVKRILDVLEGCLEGKEWLVGDKITFADLAFPTWNDRIDAIILCPPEAKFEAHPNVKAWHERMTSRPSWKKAMETRAKLMDEQGLMPNVRTGDLWQSKTKSSTVKKVV</sequence>
<comment type="similarity">
    <text evidence="1">Belongs to the GST superfamily.</text>
</comment>
<dbReference type="Proteomes" id="UP000799429">
    <property type="component" value="Unassembled WGS sequence"/>
</dbReference>
<feature type="domain" description="GST N-terminal" evidence="5">
    <location>
        <begin position="3"/>
        <end position="84"/>
    </location>
</feature>
<gene>
    <name evidence="7" type="ORF">M501DRAFT_1017631</name>
</gene>
<dbReference type="EMBL" id="MU006098">
    <property type="protein sequence ID" value="KAF2837869.1"/>
    <property type="molecule type" value="Genomic_DNA"/>
</dbReference>
<dbReference type="PANTHER" id="PTHR44051:SF20">
    <property type="entry name" value="GLUTATHIONE TRANSFERASE 1 (EUROFUNG)"/>
    <property type="match status" value="1"/>
</dbReference>
<dbReference type="CDD" id="cd03048">
    <property type="entry name" value="GST_N_Ure2p_like"/>
    <property type="match status" value="1"/>
</dbReference>
<evidence type="ECO:0000313" key="7">
    <source>
        <dbReference type="EMBL" id="KAF2837869.1"/>
    </source>
</evidence>
<dbReference type="PANTHER" id="PTHR44051">
    <property type="entry name" value="GLUTATHIONE S-TRANSFERASE-RELATED"/>
    <property type="match status" value="1"/>
</dbReference>
<dbReference type="InterPro" id="IPR036249">
    <property type="entry name" value="Thioredoxin-like_sf"/>
</dbReference>
<evidence type="ECO:0000259" key="6">
    <source>
        <dbReference type="PROSITE" id="PS50405"/>
    </source>
</evidence>
<dbReference type="GO" id="GO:0004364">
    <property type="term" value="F:glutathione transferase activity"/>
    <property type="evidence" value="ECO:0007669"/>
    <property type="project" value="UniProtKB-EC"/>
</dbReference>
<dbReference type="SFLD" id="SFLDG00358">
    <property type="entry name" value="Main_(cytGST)"/>
    <property type="match status" value="1"/>
</dbReference>
<comment type="catalytic activity">
    <reaction evidence="4">
        <text>RX + glutathione = an S-substituted glutathione + a halide anion + H(+)</text>
        <dbReference type="Rhea" id="RHEA:16437"/>
        <dbReference type="ChEBI" id="CHEBI:15378"/>
        <dbReference type="ChEBI" id="CHEBI:16042"/>
        <dbReference type="ChEBI" id="CHEBI:17792"/>
        <dbReference type="ChEBI" id="CHEBI:57925"/>
        <dbReference type="ChEBI" id="CHEBI:90779"/>
        <dbReference type="EC" id="2.5.1.18"/>
    </reaction>
</comment>
<dbReference type="InterPro" id="IPR036282">
    <property type="entry name" value="Glutathione-S-Trfase_C_sf"/>
</dbReference>
<dbReference type="PROSITE" id="PS50404">
    <property type="entry name" value="GST_NTER"/>
    <property type="match status" value="1"/>
</dbReference>
<dbReference type="InterPro" id="IPR004046">
    <property type="entry name" value="GST_C"/>
</dbReference>
<evidence type="ECO:0000256" key="1">
    <source>
        <dbReference type="ARBA" id="ARBA00007409"/>
    </source>
</evidence>
<dbReference type="Gene3D" id="3.40.30.10">
    <property type="entry name" value="Glutaredoxin"/>
    <property type="match status" value="1"/>
</dbReference>
<dbReference type="SFLD" id="SFLDG01151">
    <property type="entry name" value="Main.2:_Nu-like"/>
    <property type="match status" value="1"/>
</dbReference>
<evidence type="ECO:0000259" key="5">
    <source>
        <dbReference type="PROSITE" id="PS50404"/>
    </source>
</evidence>
<dbReference type="AlphaFoldDB" id="A0A9P4VRT5"/>
<evidence type="ECO:0000256" key="3">
    <source>
        <dbReference type="ARBA" id="ARBA00022679"/>
    </source>
</evidence>
<dbReference type="SFLD" id="SFLDS00019">
    <property type="entry name" value="Glutathione_Transferase_(cytos"/>
    <property type="match status" value="1"/>
</dbReference>
<keyword evidence="8" id="KW-1185">Reference proteome</keyword>
<feature type="domain" description="GST C-terminal" evidence="6">
    <location>
        <begin position="90"/>
        <end position="236"/>
    </location>
</feature>
<evidence type="ECO:0000313" key="8">
    <source>
        <dbReference type="Proteomes" id="UP000799429"/>
    </source>
</evidence>
<dbReference type="SUPFAM" id="SSF47616">
    <property type="entry name" value="GST C-terminal domain-like"/>
    <property type="match status" value="1"/>
</dbReference>
<protein>
    <recommendedName>
        <fullName evidence="2">glutathione transferase</fullName>
        <ecNumber evidence="2">2.5.1.18</ecNumber>
    </recommendedName>
</protein>
<comment type="caution">
    <text evidence="7">The sequence shown here is derived from an EMBL/GenBank/DDBJ whole genome shotgun (WGS) entry which is preliminary data.</text>
</comment>
<reference evidence="7" key="1">
    <citation type="journal article" date="2020" name="Stud. Mycol.">
        <title>101 Dothideomycetes genomes: a test case for predicting lifestyles and emergence of pathogens.</title>
        <authorList>
            <person name="Haridas S."/>
            <person name="Albert R."/>
            <person name="Binder M."/>
            <person name="Bloem J."/>
            <person name="Labutti K."/>
            <person name="Salamov A."/>
            <person name="Andreopoulos B."/>
            <person name="Baker S."/>
            <person name="Barry K."/>
            <person name="Bills G."/>
            <person name="Bluhm B."/>
            <person name="Cannon C."/>
            <person name="Castanera R."/>
            <person name="Culley D."/>
            <person name="Daum C."/>
            <person name="Ezra D."/>
            <person name="Gonzalez J."/>
            <person name="Henrissat B."/>
            <person name="Kuo A."/>
            <person name="Liang C."/>
            <person name="Lipzen A."/>
            <person name="Lutzoni F."/>
            <person name="Magnuson J."/>
            <person name="Mondo S."/>
            <person name="Nolan M."/>
            <person name="Ohm R."/>
            <person name="Pangilinan J."/>
            <person name="Park H.-J."/>
            <person name="Ramirez L."/>
            <person name="Alfaro M."/>
            <person name="Sun H."/>
            <person name="Tritt A."/>
            <person name="Yoshinaga Y."/>
            <person name="Zwiers L.-H."/>
            <person name="Turgeon B."/>
            <person name="Goodwin S."/>
            <person name="Spatafora J."/>
            <person name="Crous P."/>
            <person name="Grigoriev I."/>
        </authorList>
    </citation>
    <scope>NUCLEOTIDE SEQUENCE</scope>
    <source>
        <strain evidence="7">CBS 101060</strain>
    </source>
</reference>
<evidence type="ECO:0000256" key="4">
    <source>
        <dbReference type="ARBA" id="ARBA00047960"/>
    </source>
</evidence>
<dbReference type="EC" id="2.5.1.18" evidence="2"/>
<dbReference type="Pfam" id="PF00043">
    <property type="entry name" value="GST_C"/>
    <property type="match status" value="1"/>
</dbReference>
<keyword evidence="3" id="KW-0808">Transferase</keyword>